<dbReference type="PANTHER" id="PTHR47331">
    <property type="entry name" value="PHD-TYPE DOMAIN-CONTAINING PROTEIN"/>
    <property type="match status" value="1"/>
</dbReference>
<keyword evidence="3" id="KW-1185">Reference proteome</keyword>
<dbReference type="InterPro" id="IPR040676">
    <property type="entry name" value="DUF5641"/>
</dbReference>
<dbReference type="GO" id="GO:0015074">
    <property type="term" value="P:DNA integration"/>
    <property type="evidence" value="ECO:0007669"/>
    <property type="project" value="InterPro"/>
</dbReference>
<organism evidence="2 3">
    <name type="scientific">Stylophora pistillata</name>
    <name type="common">Smooth cauliflower coral</name>
    <dbReference type="NCBI Taxonomy" id="50429"/>
    <lineage>
        <taxon>Eukaryota</taxon>
        <taxon>Metazoa</taxon>
        <taxon>Cnidaria</taxon>
        <taxon>Anthozoa</taxon>
        <taxon>Hexacorallia</taxon>
        <taxon>Scleractinia</taxon>
        <taxon>Astrocoeniina</taxon>
        <taxon>Pocilloporidae</taxon>
        <taxon>Stylophora</taxon>
    </lineage>
</organism>
<dbReference type="SUPFAM" id="SSF53098">
    <property type="entry name" value="Ribonuclease H-like"/>
    <property type="match status" value="1"/>
</dbReference>
<dbReference type="Proteomes" id="UP000225706">
    <property type="component" value="Unassembled WGS sequence"/>
</dbReference>
<evidence type="ECO:0000313" key="2">
    <source>
        <dbReference type="EMBL" id="PFX27082.1"/>
    </source>
</evidence>
<dbReference type="OrthoDB" id="5976162at2759"/>
<gene>
    <name evidence="2" type="ORF">AWC38_SpisGene8238</name>
</gene>
<dbReference type="STRING" id="50429.A0A2B4SEW9"/>
<sequence>MRNRDNRNESMQLLPEELKDAEGEIVRLEQRNAFCDEYTALSSGKPIPKKNQFIKLNPCIDDDRVIRGVGQLKFAGFLPYDTRFPIILPRGHWVTKLIVKHYHERGNHATGVNVTLCQMSERFWIIAALEEIRDFRRFAETAVDFARPFHTVQGRGKPRQKRWLCPFTFLETQAVYLEMVWGPDTDTFLNAFASFTSRPGVPKEVTSDRGTNFVCAEDELKKLVRQLDRQQLQDKTVELGVTWRFNSPAAPHFGGAHEIMVKAATKATYAILGERDVNDEELITVFTGVESLLNSRPLTYQSSDPRDDVPLTPNHFLYVQILEIQADTPRGRWPLGRIVEVYPGRDGHTRVAKVACGVKTVMRPINKLVPLGINC</sequence>
<dbReference type="InterPro" id="IPR012337">
    <property type="entry name" value="RNaseH-like_sf"/>
</dbReference>
<name>A0A2B4SEW9_STYPI</name>
<proteinExistence type="predicted"/>
<dbReference type="Pfam" id="PF18701">
    <property type="entry name" value="DUF5641"/>
    <property type="match status" value="1"/>
</dbReference>
<evidence type="ECO:0000313" key="3">
    <source>
        <dbReference type="Proteomes" id="UP000225706"/>
    </source>
</evidence>
<protein>
    <recommendedName>
        <fullName evidence="1">Integrase catalytic domain-containing protein</fullName>
    </recommendedName>
</protein>
<dbReference type="AlphaFoldDB" id="A0A2B4SEW9"/>
<dbReference type="GO" id="GO:0003676">
    <property type="term" value="F:nucleic acid binding"/>
    <property type="evidence" value="ECO:0007669"/>
    <property type="project" value="InterPro"/>
</dbReference>
<dbReference type="PANTHER" id="PTHR47331:SF1">
    <property type="entry name" value="GAG-LIKE PROTEIN"/>
    <property type="match status" value="1"/>
</dbReference>
<comment type="caution">
    <text evidence="2">The sequence shown here is derived from an EMBL/GenBank/DDBJ whole genome shotgun (WGS) entry which is preliminary data.</text>
</comment>
<dbReference type="PROSITE" id="PS50994">
    <property type="entry name" value="INTEGRASE"/>
    <property type="match status" value="1"/>
</dbReference>
<dbReference type="Gene3D" id="3.30.420.10">
    <property type="entry name" value="Ribonuclease H-like superfamily/Ribonuclease H"/>
    <property type="match status" value="1"/>
</dbReference>
<feature type="domain" description="Integrase catalytic" evidence="1">
    <location>
        <begin position="188"/>
        <end position="321"/>
    </location>
</feature>
<accession>A0A2B4SEW9</accession>
<dbReference type="InterPro" id="IPR001584">
    <property type="entry name" value="Integrase_cat-core"/>
</dbReference>
<reference evidence="3" key="1">
    <citation type="journal article" date="2017" name="bioRxiv">
        <title>Comparative analysis of the genomes of Stylophora pistillata and Acropora digitifera provides evidence for extensive differences between species of corals.</title>
        <authorList>
            <person name="Voolstra C.R."/>
            <person name="Li Y."/>
            <person name="Liew Y.J."/>
            <person name="Baumgarten S."/>
            <person name="Zoccola D."/>
            <person name="Flot J.-F."/>
            <person name="Tambutte S."/>
            <person name="Allemand D."/>
            <person name="Aranda M."/>
        </authorList>
    </citation>
    <scope>NUCLEOTIDE SEQUENCE [LARGE SCALE GENOMIC DNA]</scope>
</reference>
<dbReference type="EMBL" id="LSMT01000111">
    <property type="protein sequence ID" value="PFX27082.1"/>
    <property type="molecule type" value="Genomic_DNA"/>
</dbReference>
<evidence type="ECO:0000259" key="1">
    <source>
        <dbReference type="PROSITE" id="PS50994"/>
    </source>
</evidence>
<dbReference type="InterPro" id="IPR036397">
    <property type="entry name" value="RNaseH_sf"/>
</dbReference>